<dbReference type="PANTHER" id="PTHR21016">
    <property type="entry name" value="BETA-AMYLOID BINDING PROTEIN-RELATED"/>
    <property type="match status" value="1"/>
</dbReference>
<reference evidence="7 8" key="1">
    <citation type="submission" date="2017-10" db="EMBL/GenBank/DDBJ databases">
        <title>Novel microbial diversity and functional potential in the marine mammal oral microbiome.</title>
        <authorList>
            <person name="Dudek N.K."/>
            <person name="Sun C.L."/>
            <person name="Burstein D."/>
            <person name="Kantor R.S."/>
            <person name="Aliaga Goltsman D.S."/>
            <person name="Bik E.M."/>
            <person name="Thomas B.C."/>
            <person name="Banfield J.F."/>
            <person name="Relman D.A."/>
        </authorList>
    </citation>
    <scope>NUCLEOTIDE SEQUENCE [LARGE SCALE GENOMIC DNA]</scope>
    <source>
        <strain evidence="7">DOLJORAL78_47_16</strain>
    </source>
</reference>
<keyword evidence="2 5" id="KW-0812">Transmembrane</keyword>
<accession>A0A2G6KC14</accession>
<dbReference type="EMBL" id="PDSK01000102">
    <property type="protein sequence ID" value="PIE33218.1"/>
    <property type="molecule type" value="Genomic_DNA"/>
</dbReference>
<name>A0A2G6KC14_9BACT</name>
<dbReference type="Proteomes" id="UP000230821">
    <property type="component" value="Unassembled WGS sequence"/>
</dbReference>
<evidence type="ECO:0000313" key="8">
    <source>
        <dbReference type="Proteomes" id="UP000230821"/>
    </source>
</evidence>
<comment type="subcellular location">
    <subcellularLocation>
        <location evidence="1">Membrane</location>
        <topology evidence="1">Multi-pass membrane protein</topology>
    </subcellularLocation>
</comment>
<evidence type="ECO:0000256" key="1">
    <source>
        <dbReference type="ARBA" id="ARBA00004141"/>
    </source>
</evidence>
<gene>
    <name evidence="7" type="ORF">CSA56_12920</name>
</gene>
<evidence type="ECO:0000256" key="2">
    <source>
        <dbReference type="ARBA" id="ARBA00022692"/>
    </source>
</evidence>
<evidence type="ECO:0000256" key="5">
    <source>
        <dbReference type="SAM" id="Phobius"/>
    </source>
</evidence>
<organism evidence="7 8">
    <name type="scientific">candidate division KSB3 bacterium</name>
    <dbReference type="NCBI Taxonomy" id="2044937"/>
    <lineage>
        <taxon>Bacteria</taxon>
        <taxon>candidate division KSB3</taxon>
    </lineage>
</organism>
<feature type="domain" description="TM2" evidence="6">
    <location>
        <begin position="2"/>
        <end position="51"/>
    </location>
</feature>
<evidence type="ECO:0000256" key="3">
    <source>
        <dbReference type="ARBA" id="ARBA00022989"/>
    </source>
</evidence>
<protein>
    <recommendedName>
        <fullName evidence="6">TM2 domain-containing protein</fullName>
    </recommendedName>
</protein>
<keyword evidence="3 5" id="KW-1133">Transmembrane helix</keyword>
<keyword evidence="4 5" id="KW-0472">Membrane</keyword>
<dbReference type="InterPro" id="IPR050932">
    <property type="entry name" value="TM2D1-3-like"/>
</dbReference>
<dbReference type="AlphaFoldDB" id="A0A2G6KC14"/>
<feature type="transmembrane region" description="Helical" evidence="5">
    <location>
        <begin position="33"/>
        <end position="51"/>
    </location>
</feature>
<dbReference type="InterPro" id="IPR007829">
    <property type="entry name" value="TM2"/>
</dbReference>
<comment type="caution">
    <text evidence="7">The sequence shown here is derived from an EMBL/GenBank/DDBJ whole genome shotgun (WGS) entry which is preliminary data.</text>
</comment>
<evidence type="ECO:0000256" key="4">
    <source>
        <dbReference type="ARBA" id="ARBA00023136"/>
    </source>
</evidence>
<dbReference type="GO" id="GO:0016020">
    <property type="term" value="C:membrane"/>
    <property type="evidence" value="ECO:0007669"/>
    <property type="project" value="UniProtKB-SubCell"/>
</dbReference>
<evidence type="ECO:0000259" key="6">
    <source>
        <dbReference type="Pfam" id="PF05154"/>
    </source>
</evidence>
<proteinExistence type="predicted"/>
<dbReference type="Pfam" id="PF05154">
    <property type="entry name" value="TM2"/>
    <property type="match status" value="1"/>
</dbReference>
<sequence>MKSSGTAFLLWAASLFGFCGLHRFYLGKPWTGVLYFFTFGLLGIGQLIDLFRIPGMVERENLQQQLKQGATVNLHIQGPSGNIATSPQQPPPLLHQAPDPAEQKKTLETTILKLARQHKGRLTPVELAVNSSLSLEESQEALEEIVRRGYAEIAVADTGSIIYEFPGFLRFDDSDEEYLMKGYEKI</sequence>
<evidence type="ECO:0000313" key="7">
    <source>
        <dbReference type="EMBL" id="PIE33218.1"/>
    </source>
</evidence>
<dbReference type="PANTHER" id="PTHR21016:SF25">
    <property type="entry name" value="TM2 DOMAIN-CONTAINING PROTEIN DDB_G0277895-RELATED"/>
    <property type="match status" value="1"/>
</dbReference>